<dbReference type="Pfam" id="PF14196">
    <property type="entry name" value="ATC_hydrolase"/>
    <property type="match status" value="1"/>
</dbReference>
<evidence type="ECO:0000313" key="1">
    <source>
        <dbReference type="EMBL" id="SHH48851.1"/>
    </source>
</evidence>
<protein>
    <submittedName>
        <fullName evidence="1">L-2-amino-thiazoline-4-carboxylic acid hydrolase</fullName>
    </submittedName>
</protein>
<dbReference type="RefSeq" id="WP_072777568.1">
    <property type="nucleotide sequence ID" value="NZ_FQXC01000003.1"/>
</dbReference>
<keyword evidence="2" id="KW-1185">Reference proteome</keyword>
<dbReference type="Proteomes" id="UP000184221">
    <property type="component" value="Unassembled WGS sequence"/>
</dbReference>
<dbReference type="AlphaFoldDB" id="A0A1M5TDU4"/>
<dbReference type="GO" id="GO:0016787">
    <property type="term" value="F:hydrolase activity"/>
    <property type="evidence" value="ECO:0007669"/>
    <property type="project" value="UniProtKB-KW"/>
</dbReference>
<dbReference type="STRING" id="996342.SAMN05443551_2187"/>
<name>A0A1M5TDU4_9RHOB</name>
<dbReference type="EMBL" id="FQXC01000003">
    <property type="protein sequence ID" value="SHH48851.1"/>
    <property type="molecule type" value="Genomic_DNA"/>
</dbReference>
<evidence type="ECO:0000313" key="2">
    <source>
        <dbReference type="Proteomes" id="UP000184221"/>
    </source>
</evidence>
<proteinExistence type="predicted"/>
<organism evidence="1 2">
    <name type="scientific">Marivita hallyeonensis</name>
    <dbReference type="NCBI Taxonomy" id="996342"/>
    <lineage>
        <taxon>Bacteria</taxon>
        <taxon>Pseudomonadati</taxon>
        <taxon>Pseudomonadota</taxon>
        <taxon>Alphaproteobacteria</taxon>
        <taxon>Rhodobacterales</taxon>
        <taxon>Roseobacteraceae</taxon>
        <taxon>Marivita</taxon>
    </lineage>
</organism>
<gene>
    <name evidence="1" type="ORF">SAMN05443551_2187</name>
</gene>
<reference evidence="1 2" key="1">
    <citation type="submission" date="2016-11" db="EMBL/GenBank/DDBJ databases">
        <authorList>
            <person name="Jaros S."/>
            <person name="Januszkiewicz K."/>
            <person name="Wedrychowicz H."/>
        </authorList>
    </citation>
    <scope>NUCLEOTIDE SEQUENCE [LARGE SCALE GENOMIC DNA]</scope>
    <source>
        <strain evidence="1 2">DSM 29431</strain>
    </source>
</reference>
<sequence>MKSLVEKLWVSAYLRQIARVGGTRLGHADLHREQARYEARGLSWGRDEGFAKTLATTVLASASALENEYGCDRAEAVAVVQKALRAVGRRLTYGMTRAWLWSRRDPFGDLEKVSPLDWMRRMWGNALKAEQHCSEGRIELTVTDCAFRDYFWQAGRSDLTPVLCSFDAMWHDVINHAKRGMIADQMAAMGEGARTCRFTYSRVLQMAESAHGKPLSNQRNLL</sequence>
<accession>A0A1M5TDU4</accession>
<keyword evidence="1" id="KW-0378">Hydrolase</keyword>
<dbReference type="InterPro" id="IPR026002">
    <property type="entry name" value="ATC_hydrolase-like"/>
</dbReference>